<evidence type="ECO:0000313" key="3">
    <source>
        <dbReference type="Proteomes" id="UP000298138"/>
    </source>
</evidence>
<evidence type="ECO:0000313" key="2">
    <source>
        <dbReference type="EMBL" id="TGZ78770.1"/>
    </source>
</evidence>
<feature type="region of interest" description="Disordered" evidence="1">
    <location>
        <begin position="1"/>
        <end position="24"/>
    </location>
</feature>
<name>A0A4S2MNR2_9PEZI</name>
<dbReference type="InParanoid" id="A0A4S2MNR2"/>
<gene>
    <name evidence="2" type="ORF">EX30DRAFT_373612</name>
</gene>
<dbReference type="EMBL" id="ML220138">
    <property type="protein sequence ID" value="TGZ78770.1"/>
    <property type="molecule type" value="Genomic_DNA"/>
</dbReference>
<organism evidence="2 3">
    <name type="scientific">Ascodesmis nigricans</name>
    <dbReference type="NCBI Taxonomy" id="341454"/>
    <lineage>
        <taxon>Eukaryota</taxon>
        <taxon>Fungi</taxon>
        <taxon>Dikarya</taxon>
        <taxon>Ascomycota</taxon>
        <taxon>Pezizomycotina</taxon>
        <taxon>Pezizomycetes</taxon>
        <taxon>Pezizales</taxon>
        <taxon>Ascodesmidaceae</taxon>
        <taxon>Ascodesmis</taxon>
    </lineage>
</organism>
<protein>
    <submittedName>
        <fullName evidence="2">Uncharacterized protein</fullName>
    </submittedName>
</protein>
<reference evidence="2 3" key="1">
    <citation type="submission" date="2019-04" db="EMBL/GenBank/DDBJ databases">
        <title>Comparative genomics and transcriptomics to analyze fruiting body development in filamentous ascomycetes.</title>
        <authorList>
            <consortium name="DOE Joint Genome Institute"/>
            <person name="Lutkenhaus R."/>
            <person name="Traeger S."/>
            <person name="Breuer J."/>
            <person name="Kuo A."/>
            <person name="Lipzen A."/>
            <person name="Pangilinan J."/>
            <person name="Dilworth D."/>
            <person name="Sandor L."/>
            <person name="Poggeler S."/>
            <person name="Barry K."/>
            <person name="Grigoriev I.V."/>
            <person name="Nowrousian M."/>
        </authorList>
    </citation>
    <scope>NUCLEOTIDE SEQUENCE [LARGE SCALE GENOMIC DNA]</scope>
    <source>
        <strain evidence="2 3">CBS 389.68</strain>
    </source>
</reference>
<accession>A0A4S2MNR2</accession>
<dbReference type="Proteomes" id="UP000298138">
    <property type="component" value="Unassembled WGS sequence"/>
</dbReference>
<dbReference type="AlphaFoldDB" id="A0A4S2MNR2"/>
<keyword evidence="3" id="KW-1185">Reference proteome</keyword>
<sequence length="165" mass="17056">MPRGSKHQSGGGSGAGSGMEDTSRRMEQYHSTVPITHDLATGMETWPTGAGAGAGGASKQALTTCPCRGNAGACSCAPNTCACPGCGNKSRENPTRVRGPEHNKGAWVKDVEMGGESMMKGEKMGTMGQEGGGKIGEGMKHKEGCRRMGRGECDCMPGECRQMGQ</sequence>
<evidence type="ECO:0000256" key="1">
    <source>
        <dbReference type="SAM" id="MobiDB-lite"/>
    </source>
</evidence>
<proteinExistence type="predicted"/>